<accession>A0A1E3WLF1</accession>
<comment type="caution">
    <text evidence="9">The sequence shown here is derived from an EMBL/GenBank/DDBJ whole genome shotgun (WGS) entry which is preliminary data.</text>
</comment>
<dbReference type="RefSeq" id="WP_069446189.1">
    <property type="nucleotide sequence ID" value="NZ_MDCJ01000002.1"/>
</dbReference>
<comment type="catalytic activity">
    <reaction evidence="6">
        <text>D-lyxose = D-xylulose</text>
        <dbReference type="Rhea" id="RHEA:14201"/>
        <dbReference type="ChEBI" id="CHEBI:16789"/>
        <dbReference type="ChEBI" id="CHEBI:17140"/>
        <dbReference type="EC" id="5.3.1.15"/>
    </reaction>
</comment>
<dbReference type="Gene3D" id="2.60.120.10">
    <property type="entry name" value="Jelly Rolls"/>
    <property type="match status" value="1"/>
</dbReference>
<dbReference type="InterPro" id="IPR011051">
    <property type="entry name" value="RmlC_Cupin_sf"/>
</dbReference>
<evidence type="ECO:0000256" key="2">
    <source>
        <dbReference type="ARBA" id="ARBA00022723"/>
    </source>
</evidence>
<evidence type="ECO:0000256" key="8">
    <source>
        <dbReference type="ARBA" id="ARBA00044972"/>
    </source>
</evidence>
<keyword evidence="4 9" id="KW-0413">Isomerase</keyword>
<comment type="cofactor">
    <cofactor evidence="1">
        <name>Mn(2+)</name>
        <dbReference type="ChEBI" id="CHEBI:29035"/>
    </cofactor>
</comment>
<evidence type="ECO:0000256" key="7">
    <source>
        <dbReference type="ARBA" id="ARBA00044951"/>
    </source>
</evidence>
<evidence type="ECO:0000256" key="3">
    <source>
        <dbReference type="ARBA" id="ARBA00023211"/>
    </source>
</evidence>
<keyword evidence="5" id="KW-0119">Carbohydrate metabolism</keyword>
<reference evidence="9 10" key="1">
    <citation type="submission" date="2016-08" db="EMBL/GenBank/DDBJ databases">
        <title>Genome sequencing of Vibrio scophthalmi strain FP3289, an isolated from Paralichthys olivaceus.</title>
        <authorList>
            <person name="Han H.-J."/>
        </authorList>
    </citation>
    <scope>NUCLEOTIDE SEQUENCE [LARGE SCALE GENOMIC DNA]</scope>
    <source>
        <strain evidence="9 10">FP3289</strain>
    </source>
</reference>
<dbReference type="InterPro" id="IPR010864">
    <property type="entry name" value="D-lyxose_isomer"/>
</dbReference>
<organism evidence="9 10">
    <name type="scientific">Vibrio scophthalmi</name>
    <dbReference type="NCBI Taxonomy" id="45658"/>
    <lineage>
        <taxon>Bacteria</taxon>
        <taxon>Pseudomonadati</taxon>
        <taxon>Pseudomonadota</taxon>
        <taxon>Gammaproteobacteria</taxon>
        <taxon>Vibrionales</taxon>
        <taxon>Vibrionaceae</taxon>
        <taxon>Vibrio</taxon>
    </lineage>
</organism>
<keyword evidence="3" id="KW-0464">Manganese</keyword>
<dbReference type="Pfam" id="PF07385">
    <property type="entry name" value="Lyx_isomer"/>
    <property type="match status" value="1"/>
</dbReference>
<dbReference type="EMBL" id="MDCJ01000002">
    <property type="protein sequence ID" value="ODS10588.1"/>
    <property type="molecule type" value="Genomic_DNA"/>
</dbReference>
<dbReference type="GO" id="GO:0047828">
    <property type="term" value="F:D-lyxose ketol-isomerase activity"/>
    <property type="evidence" value="ECO:0007669"/>
    <property type="project" value="UniProtKB-EC"/>
</dbReference>
<dbReference type="EC" id="5.3.1.15" evidence="8"/>
<evidence type="ECO:0000256" key="6">
    <source>
        <dbReference type="ARBA" id="ARBA00044907"/>
    </source>
</evidence>
<evidence type="ECO:0000313" key="10">
    <source>
        <dbReference type="Proteomes" id="UP000095131"/>
    </source>
</evidence>
<proteinExistence type="inferred from homology"/>
<sequence>MDMAQIKLLILQSGIYLSEQEIEDLEVTDFGLGDFNHIGLTVHTYLNTDRCCAKELMILPNQTCPEHRHPNNDIGLGKEETFRCRFGKVSIFIEGEVTANPRATPPKNGKEYYSVFHEVVLQQGEQLTLMPDTRHWFQAHDNGAVVSEFSTHSNDATDIFSDIRINRFSFV</sequence>
<evidence type="ECO:0000256" key="1">
    <source>
        <dbReference type="ARBA" id="ARBA00001936"/>
    </source>
</evidence>
<gene>
    <name evidence="9" type="ORF">VSF3289_00847</name>
</gene>
<name>A0A1E3WLF1_9VIBR</name>
<dbReference type="InterPro" id="IPR014710">
    <property type="entry name" value="RmlC-like_jellyroll"/>
</dbReference>
<protein>
    <recommendedName>
        <fullName evidence="8">D-lyxose ketol-isomerase</fullName>
        <ecNumber evidence="8">5.3.1.15</ecNumber>
    </recommendedName>
</protein>
<comment type="similarity">
    <text evidence="7">Belongs to the D-lyxose ketol-isomerase family.</text>
</comment>
<keyword evidence="2" id="KW-0479">Metal-binding</keyword>
<dbReference type="CDD" id="cd20308">
    <property type="entry name" value="cupin_YdaE"/>
    <property type="match status" value="1"/>
</dbReference>
<dbReference type="Proteomes" id="UP000095131">
    <property type="component" value="Unassembled WGS sequence"/>
</dbReference>
<dbReference type="SUPFAM" id="SSF51182">
    <property type="entry name" value="RmlC-like cupins"/>
    <property type="match status" value="1"/>
</dbReference>
<dbReference type="GO" id="GO:0046872">
    <property type="term" value="F:metal ion binding"/>
    <property type="evidence" value="ECO:0007669"/>
    <property type="project" value="UniProtKB-KW"/>
</dbReference>
<dbReference type="OrthoDB" id="9781654at2"/>
<evidence type="ECO:0000313" key="9">
    <source>
        <dbReference type="EMBL" id="ODS10588.1"/>
    </source>
</evidence>
<dbReference type="AlphaFoldDB" id="A0A1E3WLF1"/>
<evidence type="ECO:0000256" key="5">
    <source>
        <dbReference type="ARBA" id="ARBA00023277"/>
    </source>
</evidence>
<evidence type="ECO:0000256" key="4">
    <source>
        <dbReference type="ARBA" id="ARBA00023235"/>
    </source>
</evidence>